<protein>
    <submittedName>
        <fullName evidence="1">Uncharacterized protein</fullName>
    </submittedName>
</protein>
<proteinExistence type="predicted"/>
<evidence type="ECO:0000313" key="2">
    <source>
        <dbReference type="Proteomes" id="UP000631553"/>
    </source>
</evidence>
<name>A0ABX2RL44_9ACTN</name>
<reference evidence="1 2" key="1">
    <citation type="submission" date="2020-07" db="EMBL/GenBank/DDBJ databases">
        <title>Sequencing the genomes of 1000 actinobacteria strains.</title>
        <authorList>
            <person name="Klenk H.-P."/>
        </authorList>
    </citation>
    <scope>NUCLEOTIDE SEQUENCE [LARGE SCALE GENOMIC DNA]</scope>
    <source>
        <strain evidence="1 2">DSM 43814</strain>
    </source>
</reference>
<keyword evidence="2" id="KW-1185">Reference proteome</keyword>
<gene>
    <name evidence="1" type="ORF">HDA35_003076</name>
</gene>
<dbReference type="EMBL" id="JACCCQ010000001">
    <property type="protein sequence ID" value="NYF57245.1"/>
    <property type="molecule type" value="Genomic_DNA"/>
</dbReference>
<organism evidence="1 2">
    <name type="scientific">Micromonospora purpureochromogenes</name>
    <dbReference type="NCBI Taxonomy" id="47872"/>
    <lineage>
        <taxon>Bacteria</taxon>
        <taxon>Bacillati</taxon>
        <taxon>Actinomycetota</taxon>
        <taxon>Actinomycetes</taxon>
        <taxon>Micromonosporales</taxon>
        <taxon>Micromonosporaceae</taxon>
        <taxon>Micromonospora</taxon>
    </lineage>
</organism>
<evidence type="ECO:0000313" key="1">
    <source>
        <dbReference type="EMBL" id="NYF57245.1"/>
    </source>
</evidence>
<sequence length="79" mass="8895">MEFLKLRRSYPGLTVRLATESDVRHFEGIESLPIRLLRVVLDSPDRTGFVACSRVVVRQVDDLDDDSWSAGEVLIHAVA</sequence>
<comment type="caution">
    <text evidence="1">The sequence shown here is derived from an EMBL/GenBank/DDBJ whole genome shotgun (WGS) entry which is preliminary data.</text>
</comment>
<accession>A0ABX2RL44</accession>
<dbReference type="Proteomes" id="UP000631553">
    <property type="component" value="Unassembled WGS sequence"/>
</dbReference>